<dbReference type="EMBL" id="KZ308467">
    <property type="protein sequence ID" value="KAG8230117.1"/>
    <property type="molecule type" value="Genomic_DNA"/>
</dbReference>
<sequence>VPTLAVPEKDDDEPTKIGDFAEVEIRTEKAAHLPQNLEEMYAKVIKKNKRKVEGALSQGLPIPLTNAAESAHRSLASSNSSLVTAAINGMNLCSWLI</sequence>
<dbReference type="AlphaFoldDB" id="A0A8K0K830"/>
<dbReference type="Proteomes" id="UP000792457">
    <property type="component" value="Unassembled WGS sequence"/>
</dbReference>
<comment type="caution">
    <text evidence="1">The sequence shown here is derived from an EMBL/GenBank/DDBJ whole genome shotgun (WGS) entry which is preliminary data.</text>
</comment>
<reference evidence="1" key="2">
    <citation type="submission" date="2017-10" db="EMBL/GenBank/DDBJ databases">
        <title>Ladona fulva Genome sequencing and assembly.</title>
        <authorList>
            <person name="Murali S."/>
            <person name="Richards S."/>
            <person name="Bandaranaike D."/>
            <person name="Bellair M."/>
            <person name="Blankenburg K."/>
            <person name="Chao H."/>
            <person name="Dinh H."/>
            <person name="Doddapaneni H."/>
            <person name="Dugan-Rocha S."/>
            <person name="Elkadiri S."/>
            <person name="Gnanaolivu R."/>
            <person name="Hernandez B."/>
            <person name="Skinner E."/>
            <person name="Javaid M."/>
            <person name="Lee S."/>
            <person name="Li M."/>
            <person name="Ming W."/>
            <person name="Munidasa M."/>
            <person name="Muniz J."/>
            <person name="Nguyen L."/>
            <person name="Hughes D."/>
            <person name="Osuji N."/>
            <person name="Pu L.-L."/>
            <person name="Puazo M."/>
            <person name="Qu C."/>
            <person name="Quiroz J."/>
            <person name="Raj R."/>
            <person name="Weissenberger G."/>
            <person name="Xin Y."/>
            <person name="Zou X."/>
            <person name="Han Y."/>
            <person name="Worley K."/>
            <person name="Muzny D."/>
            <person name="Gibbs R."/>
        </authorList>
    </citation>
    <scope>NUCLEOTIDE SEQUENCE</scope>
    <source>
        <strain evidence="1">Sampled in the wild</strain>
    </source>
</reference>
<keyword evidence="2" id="KW-1185">Reference proteome</keyword>
<reference evidence="1" key="1">
    <citation type="submission" date="2013-04" db="EMBL/GenBank/DDBJ databases">
        <authorList>
            <person name="Qu J."/>
            <person name="Murali S.C."/>
            <person name="Bandaranaike D."/>
            <person name="Bellair M."/>
            <person name="Blankenburg K."/>
            <person name="Chao H."/>
            <person name="Dinh H."/>
            <person name="Doddapaneni H."/>
            <person name="Downs B."/>
            <person name="Dugan-Rocha S."/>
            <person name="Elkadiri S."/>
            <person name="Gnanaolivu R.D."/>
            <person name="Hernandez B."/>
            <person name="Javaid M."/>
            <person name="Jayaseelan J.C."/>
            <person name="Lee S."/>
            <person name="Li M."/>
            <person name="Ming W."/>
            <person name="Munidasa M."/>
            <person name="Muniz J."/>
            <person name="Nguyen L."/>
            <person name="Ongeri F."/>
            <person name="Osuji N."/>
            <person name="Pu L.-L."/>
            <person name="Puazo M."/>
            <person name="Qu C."/>
            <person name="Quiroz J."/>
            <person name="Raj R."/>
            <person name="Weissenberger G."/>
            <person name="Xin Y."/>
            <person name="Zou X."/>
            <person name="Han Y."/>
            <person name="Richards S."/>
            <person name="Worley K."/>
            <person name="Muzny D."/>
            <person name="Gibbs R."/>
        </authorList>
    </citation>
    <scope>NUCLEOTIDE SEQUENCE</scope>
    <source>
        <strain evidence="1">Sampled in the wild</strain>
    </source>
</reference>
<organism evidence="1 2">
    <name type="scientific">Ladona fulva</name>
    <name type="common">Scarce chaser dragonfly</name>
    <name type="synonym">Libellula fulva</name>
    <dbReference type="NCBI Taxonomy" id="123851"/>
    <lineage>
        <taxon>Eukaryota</taxon>
        <taxon>Metazoa</taxon>
        <taxon>Ecdysozoa</taxon>
        <taxon>Arthropoda</taxon>
        <taxon>Hexapoda</taxon>
        <taxon>Insecta</taxon>
        <taxon>Pterygota</taxon>
        <taxon>Palaeoptera</taxon>
        <taxon>Odonata</taxon>
        <taxon>Epiprocta</taxon>
        <taxon>Anisoptera</taxon>
        <taxon>Libelluloidea</taxon>
        <taxon>Libellulidae</taxon>
        <taxon>Ladona</taxon>
    </lineage>
</organism>
<accession>A0A8K0K830</accession>
<feature type="non-terminal residue" evidence="1">
    <location>
        <position position="1"/>
    </location>
</feature>
<name>A0A8K0K830_LADFU</name>
<evidence type="ECO:0000313" key="1">
    <source>
        <dbReference type="EMBL" id="KAG8230117.1"/>
    </source>
</evidence>
<protein>
    <submittedName>
        <fullName evidence="1">Uncharacterized protein</fullName>
    </submittedName>
</protein>
<evidence type="ECO:0000313" key="2">
    <source>
        <dbReference type="Proteomes" id="UP000792457"/>
    </source>
</evidence>
<gene>
    <name evidence="1" type="ORF">J437_LFUL010609</name>
</gene>
<proteinExistence type="predicted"/>
<feature type="non-terminal residue" evidence="1">
    <location>
        <position position="97"/>
    </location>
</feature>